<dbReference type="EMBL" id="CP090173">
    <property type="protein sequence ID" value="UJO23710.1"/>
    <property type="molecule type" value="Genomic_DNA"/>
</dbReference>
<keyword evidence="2" id="KW-0812">Transmembrane</keyword>
<evidence type="ECO:0000313" key="3">
    <source>
        <dbReference type="EMBL" id="UJO23710.1"/>
    </source>
</evidence>
<feature type="compositionally biased region" description="Low complexity" evidence="1">
    <location>
        <begin position="130"/>
        <end position="167"/>
    </location>
</feature>
<feature type="region of interest" description="Disordered" evidence="1">
    <location>
        <begin position="378"/>
        <end position="397"/>
    </location>
</feature>
<feature type="transmembrane region" description="Helical" evidence="2">
    <location>
        <begin position="243"/>
        <end position="264"/>
    </location>
</feature>
<feature type="transmembrane region" description="Helical" evidence="2">
    <location>
        <begin position="276"/>
        <end position="302"/>
    </location>
</feature>
<accession>A0A9Q8UVA7</accession>
<dbReference type="OrthoDB" id="4159154at2759"/>
<feature type="region of interest" description="Disordered" evidence="1">
    <location>
        <begin position="120"/>
        <end position="167"/>
    </location>
</feature>
<dbReference type="GeneID" id="71992749"/>
<evidence type="ECO:0000256" key="2">
    <source>
        <dbReference type="SAM" id="Phobius"/>
    </source>
</evidence>
<gene>
    <name evidence="3" type="ORF">CLAFUR5_12871</name>
</gene>
<reference evidence="3" key="2">
    <citation type="journal article" date="2022" name="Microb. Genom.">
        <title>A chromosome-scale genome assembly of the tomato pathogen Cladosporium fulvum reveals a compartmentalized genome architecture and the presence of a dispensable chromosome.</title>
        <authorList>
            <person name="Zaccaron A.Z."/>
            <person name="Chen L.H."/>
            <person name="Samaras A."/>
            <person name="Stergiopoulos I."/>
        </authorList>
    </citation>
    <scope>NUCLEOTIDE SEQUENCE</scope>
    <source>
        <strain evidence="3">Race5_Kim</strain>
    </source>
</reference>
<dbReference type="PANTHER" id="PTHR28019:SF7">
    <property type="entry name" value="SUR7 PROTEIN"/>
    <property type="match status" value="1"/>
</dbReference>
<dbReference type="RefSeq" id="XP_047768076.1">
    <property type="nucleotide sequence ID" value="XM_047912019.1"/>
</dbReference>
<dbReference type="GO" id="GO:0005886">
    <property type="term" value="C:plasma membrane"/>
    <property type="evidence" value="ECO:0007669"/>
    <property type="project" value="InterPro"/>
</dbReference>
<keyword evidence="2" id="KW-0472">Membrane</keyword>
<evidence type="ECO:0000313" key="4">
    <source>
        <dbReference type="Proteomes" id="UP000756132"/>
    </source>
</evidence>
<dbReference type="GO" id="GO:0051285">
    <property type="term" value="C:cell cortex of cell tip"/>
    <property type="evidence" value="ECO:0007669"/>
    <property type="project" value="TreeGrafter"/>
</dbReference>
<keyword evidence="2" id="KW-1133">Transmembrane helix</keyword>
<dbReference type="InterPro" id="IPR009571">
    <property type="entry name" value="SUR7/Rim9-like_fungi"/>
</dbReference>
<feature type="transmembrane region" description="Helical" evidence="2">
    <location>
        <begin position="40"/>
        <end position="65"/>
    </location>
</feature>
<dbReference type="Pfam" id="PF06687">
    <property type="entry name" value="SUR7"/>
    <property type="match status" value="1"/>
</dbReference>
<dbReference type="InterPro" id="IPR052413">
    <property type="entry name" value="SUR7_domain"/>
</dbReference>
<reference evidence="3" key="1">
    <citation type="submission" date="2021-12" db="EMBL/GenBank/DDBJ databases">
        <authorList>
            <person name="Zaccaron A."/>
            <person name="Stergiopoulos I."/>
        </authorList>
    </citation>
    <scope>NUCLEOTIDE SEQUENCE</scope>
    <source>
        <strain evidence="3">Race5_Kim</strain>
    </source>
</reference>
<sequence>MFPLLAKIFLPKIANKVFGKAAAAAGVPIPQKQPGRPLTITIPMVFSALLFIPAVVLVVLCFFAGHKPGFLDEYAVYTVNVFRIGENILTGMNQQIRGVNITKRSEASLPVTLPVALFARDDDDEDETTSSKAQPSTTSTKPTSARTTPTAKPTATPAPSKPAAAAGPAQSAVIQQVNKAFGAVVDDFALDDFYDFHVLGRCYGSYVAKNGSASANVTDGTGATVLQDKLEKKVTACEKKASALTLAAVAYGFAMICTGLAFVASIVSSIYYRKKFVLVTLGITCLALLAQLLSSAAAHAIANSATGLVDFVGHPVGIDGSAGKKFITLTWAATIILAILAGLWGMLLFFGRNEPAFNGQKAERLESVQHEQYNLSSWPQHPHASHAPTARSASVYSRRTDGFEHTPTYPTRAYNEGRAPDGFI</sequence>
<protein>
    <submittedName>
        <fullName evidence="3">Uncharacterized protein</fullName>
    </submittedName>
</protein>
<dbReference type="KEGG" id="ffu:CLAFUR5_12871"/>
<organism evidence="3 4">
    <name type="scientific">Passalora fulva</name>
    <name type="common">Tomato leaf mold</name>
    <name type="synonym">Cladosporium fulvum</name>
    <dbReference type="NCBI Taxonomy" id="5499"/>
    <lineage>
        <taxon>Eukaryota</taxon>
        <taxon>Fungi</taxon>
        <taxon>Dikarya</taxon>
        <taxon>Ascomycota</taxon>
        <taxon>Pezizomycotina</taxon>
        <taxon>Dothideomycetes</taxon>
        <taxon>Dothideomycetidae</taxon>
        <taxon>Mycosphaerellales</taxon>
        <taxon>Mycosphaerellaceae</taxon>
        <taxon>Fulvia</taxon>
    </lineage>
</organism>
<feature type="transmembrane region" description="Helical" evidence="2">
    <location>
        <begin position="329"/>
        <end position="351"/>
    </location>
</feature>
<evidence type="ECO:0000256" key="1">
    <source>
        <dbReference type="SAM" id="MobiDB-lite"/>
    </source>
</evidence>
<feature type="region of interest" description="Disordered" evidence="1">
    <location>
        <begin position="403"/>
        <end position="424"/>
    </location>
</feature>
<name>A0A9Q8UVA7_PASFU</name>
<dbReference type="PANTHER" id="PTHR28019">
    <property type="entry name" value="CELL MEMBRANE PROTEIN YLR413W-RELATED"/>
    <property type="match status" value="1"/>
</dbReference>
<dbReference type="AlphaFoldDB" id="A0A9Q8UVA7"/>
<keyword evidence="4" id="KW-1185">Reference proteome</keyword>
<dbReference type="GO" id="GO:0031505">
    <property type="term" value="P:fungal-type cell wall organization"/>
    <property type="evidence" value="ECO:0007669"/>
    <property type="project" value="TreeGrafter"/>
</dbReference>
<dbReference type="Proteomes" id="UP000756132">
    <property type="component" value="Chromosome 11"/>
</dbReference>
<proteinExistence type="predicted"/>